<dbReference type="InterPro" id="IPR000524">
    <property type="entry name" value="Tscrpt_reg_HTH_GntR"/>
</dbReference>
<protein>
    <submittedName>
        <fullName evidence="7">DNA-binding transcriptional regulator, MocR family, contains an aminotransferase domain</fullName>
    </submittedName>
</protein>
<keyword evidence="7" id="KW-0032">Aminotransferase</keyword>
<dbReference type="GO" id="GO:0003700">
    <property type="term" value="F:DNA-binding transcription factor activity"/>
    <property type="evidence" value="ECO:0007669"/>
    <property type="project" value="InterPro"/>
</dbReference>
<dbReference type="InterPro" id="IPR015424">
    <property type="entry name" value="PyrdxlP-dep_Trfase"/>
</dbReference>
<dbReference type="Gene3D" id="1.10.10.10">
    <property type="entry name" value="Winged helix-like DNA-binding domain superfamily/Winged helix DNA-binding domain"/>
    <property type="match status" value="1"/>
</dbReference>
<dbReference type="CDD" id="cd00609">
    <property type="entry name" value="AAT_like"/>
    <property type="match status" value="1"/>
</dbReference>
<accession>A0A1M5C162</accession>
<dbReference type="GO" id="GO:0003677">
    <property type="term" value="F:DNA binding"/>
    <property type="evidence" value="ECO:0007669"/>
    <property type="project" value="UniProtKB-KW"/>
</dbReference>
<evidence type="ECO:0000256" key="1">
    <source>
        <dbReference type="ARBA" id="ARBA00005384"/>
    </source>
</evidence>
<dbReference type="SUPFAM" id="SSF53383">
    <property type="entry name" value="PLP-dependent transferases"/>
    <property type="match status" value="1"/>
</dbReference>
<dbReference type="Pfam" id="PF00392">
    <property type="entry name" value="GntR"/>
    <property type="match status" value="1"/>
</dbReference>
<evidence type="ECO:0000256" key="5">
    <source>
        <dbReference type="ARBA" id="ARBA00023163"/>
    </source>
</evidence>
<feature type="domain" description="HTH gntR-type" evidence="6">
    <location>
        <begin position="15"/>
        <end position="83"/>
    </location>
</feature>
<keyword evidence="4 7" id="KW-0238">DNA-binding</keyword>
<dbReference type="GO" id="GO:0008483">
    <property type="term" value="F:transaminase activity"/>
    <property type="evidence" value="ECO:0007669"/>
    <property type="project" value="UniProtKB-KW"/>
</dbReference>
<dbReference type="InterPro" id="IPR004839">
    <property type="entry name" value="Aminotransferase_I/II_large"/>
</dbReference>
<dbReference type="EMBL" id="FQVG01000091">
    <property type="protein sequence ID" value="SHF48479.1"/>
    <property type="molecule type" value="Genomic_DNA"/>
</dbReference>
<dbReference type="AlphaFoldDB" id="A0A1M5C162"/>
<comment type="similarity">
    <text evidence="1">In the C-terminal section; belongs to the class-I pyridoxal-phosphate-dependent aminotransferase family.</text>
</comment>
<dbReference type="SUPFAM" id="SSF46785">
    <property type="entry name" value="Winged helix' DNA-binding domain"/>
    <property type="match status" value="1"/>
</dbReference>
<evidence type="ECO:0000256" key="2">
    <source>
        <dbReference type="ARBA" id="ARBA00022898"/>
    </source>
</evidence>
<evidence type="ECO:0000313" key="7">
    <source>
        <dbReference type="EMBL" id="SHF48479.1"/>
    </source>
</evidence>
<keyword evidence="5" id="KW-0804">Transcription</keyword>
<name>A0A1M5C162_9CLOT</name>
<dbReference type="Gene3D" id="3.40.640.10">
    <property type="entry name" value="Type I PLP-dependent aspartate aminotransferase-like (Major domain)"/>
    <property type="match status" value="1"/>
</dbReference>
<evidence type="ECO:0000256" key="3">
    <source>
        <dbReference type="ARBA" id="ARBA00023015"/>
    </source>
</evidence>
<dbReference type="GO" id="GO:0030170">
    <property type="term" value="F:pyridoxal phosphate binding"/>
    <property type="evidence" value="ECO:0007669"/>
    <property type="project" value="InterPro"/>
</dbReference>
<dbReference type="InterPro" id="IPR015422">
    <property type="entry name" value="PyrdxlP-dep_Trfase_small"/>
</dbReference>
<keyword evidence="2" id="KW-0663">Pyridoxal phosphate</keyword>
<reference evidence="8" key="1">
    <citation type="submission" date="2016-11" db="EMBL/GenBank/DDBJ databases">
        <authorList>
            <person name="Varghese N."/>
            <person name="Submissions S."/>
        </authorList>
    </citation>
    <scope>NUCLEOTIDE SEQUENCE [LARGE SCALE GENOMIC DNA]</scope>
    <source>
        <strain evidence="8">DSM 10124</strain>
    </source>
</reference>
<dbReference type="Pfam" id="PF00155">
    <property type="entry name" value="Aminotran_1_2"/>
    <property type="match status" value="1"/>
</dbReference>
<dbReference type="InterPro" id="IPR015421">
    <property type="entry name" value="PyrdxlP-dep_Trfase_major"/>
</dbReference>
<evidence type="ECO:0000313" key="8">
    <source>
        <dbReference type="Proteomes" id="UP000184423"/>
    </source>
</evidence>
<dbReference type="RefSeq" id="WP_073250336.1">
    <property type="nucleotide sequence ID" value="NZ_FQVG01000091.1"/>
</dbReference>
<dbReference type="Gene3D" id="3.90.1150.10">
    <property type="entry name" value="Aspartate Aminotransferase, domain 1"/>
    <property type="match status" value="1"/>
</dbReference>
<keyword evidence="7" id="KW-0808">Transferase</keyword>
<evidence type="ECO:0000256" key="4">
    <source>
        <dbReference type="ARBA" id="ARBA00023125"/>
    </source>
</evidence>
<dbReference type="PANTHER" id="PTHR46577:SF1">
    <property type="entry name" value="HTH-TYPE TRANSCRIPTIONAL REGULATORY PROTEIN GABR"/>
    <property type="match status" value="1"/>
</dbReference>
<dbReference type="InterPro" id="IPR036390">
    <property type="entry name" value="WH_DNA-bd_sf"/>
</dbReference>
<evidence type="ECO:0000259" key="6">
    <source>
        <dbReference type="PROSITE" id="PS50949"/>
    </source>
</evidence>
<dbReference type="InterPro" id="IPR036388">
    <property type="entry name" value="WH-like_DNA-bd_sf"/>
</dbReference>
<dbReference type="CDD" id="cd07377">
    <property type="entry name" value="WHTH_GntR"/>
    <property type="match status" value="1"/>
</dbReference>
<organism evidence="7 8">
    <name type="scientific">Caloramator proteoclasticus DSM 10124</name>
    <dbReference type="NCBI Taxonomy" id="1121262"/>
    <lineage>
        <taxon>Bacteria</taxon>
        <taxon>Bacillati</taxon>
        <taxon>Bacillota</taxon>
        <taxon>Clostridia</taxon>
        <taxon>Eubacteriales</taxon>
        <taxon>Clostridiaceae</taxon>
        <taxon>Caloramator</taxon>
    </lineage>
</organism>
<gene>
    <name evidence="7" type="ORF">SAMN02746091_02626</name>
</gene>
<sequence>MKKHYPISVNKNSVEPLYVQVFEELKKLIEIGTLKENEKLPSIRELSKSIGVNNVTVVNAYRMLEQEGLVYSKVGSGTFVRGKGIIKQEIELKREYKINEDVKINLSNSMPNPNYFPVEEFKNVINEVLDRDGGFAFTYQEPKGYFPLRESLREYSMEVGIEVNINDINIISGAQQGIDIISKTLLKFGDNVVVECPTYTGAVAVFRSRGANVIEVPIERDGINLEVLEDVVKKNKIKLLYIMTNFQNPTGYTYSEDTKLSLIYLANKYGFYIIEDDYMSELRFYGENTLPIKSIDKNNRVIYLKSFSKIFMPGIRLGYIISPNNMSMDIQSVKYSTDISTSGLMQRAFDLYIRKRLWHKHISFLVEKYKDKYDFVVEYIKENVNFIDFIEPKGGINLWCRTDMDSSIYASLLKDEGITIAPGSAFYLDEINTNYFRMSFGTCSKEELKFALDKMGEVYFRSKKGNIFNFI</sequence>
<keyword evidence="8" id="KW-1185">Reference proteome</keyword>
<dbReference type="PROSITE" id="PS50949">
    <property type="entry name" value="HTH_GNTR"/>
    <property type="match status" value="1"/>
</dbReference>
<dbReference type="PANTHER" id="PTHR46577">
    <property type="entry name" value="HTH-TYPE TRANSCRIPTIONAL REGULATORY PROTEIN GABR"/>
    <property type="match status" value="1"/>
</dbReference>
<keyword evidence="3" id="KW-0805">Transcription regulation</keyword>
<dbReference type="SMART" id="SM00345">
    <property type="entry name" value="HTH_GNTR"/>
    <property type="match status" value="1"/>
</dbReference>
<proteinExistence type="inferred from homology"/>
<dbReference type="Proteomes" id="UP000184423">
    <property type="component" value="Unassembled WGS sequence"/>
</dbReference>
<dbReference type="InterPro" id="IPR051446">
    <property type="entry name" value="HTH_trans_reg/aminotransferase"/>
</dbReference>